<reference evidence="4 5" key="1">
    <citation type="journal article" date="2020" name="G3 (Bethesda)">
        <title>Improved Reference Genome for Cyclotella cryptica CCMP332, a Model for Cell Wall Morphogenesis, Salinity Adaptation, and Lipid Production in Diatoms (Bacillariophyta).</title>
        <authorList>
            <person name="Roberts W.R."/>
            <person name="Downey K.M."/>
            <person name="Ruck E.C."/>
            <person name="Traller J.C."/>
            <person name="Alverson A.J."/>
        </authorList>
    </citation>
    <scope>NUCLEOTIDE SEQUENCE [LARGE SCALE GENOMIC DNA]</scope>
    <source>
        <strain evidence="4 5">CCMP332</strain>
    </source>
</reference>
<proteinExistence type="predicted"/>
<dbReference type="GO" id="GO:0009536">
    <property type="term" value="C:plastid"/>
    <property type="evidence" value="ECO:0007669"/>
    <property type="project" value="UniProtKB-SubCell"/>
</dbReference>
<keyword evidence="5" id="KW-1185">Reference proteome</keyword>
<accession>A0ABD3PJT0</accession>
<sequence length="281" mass="31081">MTTIPEAKSSLKRILLENNGDTTQPAVEDAIKTLQILSSEKRGEAEWNVTQDKHFHTGRWRTITTPPFPGRLPDDGGKAKYTLGRMSFNMFKPTKAVCAIDEIVNVVEALDDDSSADQNGSSWEQSYNSEVLMEISVSRTKEGSTTEETIVLPAKLISYGVCTPTSPTRIGVTFQSGTLKPNFDMTLKENEIRAKAWKETFEGAIAKEAEAQSILSKLATIASNVLMKLMMGLDPPVDCMDFTQTYTIARPIAGHLDILYMDEDLRISKGNRGTIVVVERI</sequence>
<protein>
    <recommendedName>
        <fullName evidence="3">Plastid lipid-associated protein/fibrillin conserved domain-containing protein</fullName>
    </recommendedName>
</protein>
<gene>
    <name evidence="4" type="ORF">HJC23_008143</name>
</gene>
<comment type="subcellular location">
    <subcellularLocation>
        <location evidence="1">Plastid</location>
    </subcellularLocation>
</comment>
<evidence type="ECO:0000259" key="3">
    <source>
        <dbReference type="Pfam" id="PF04755"/>
    </source>
</evidence>
<feature type="domain" description="Plastid lipid-associated protein/fibrillin conserved" evidence="3">
    <location>
        <begin position="164"/>
        <end position="278"/>
    </location>
</feature>
<organism evidence="4 5">
    <name type="scientific">Cyclotella cryptica</name>
    <dbReference type="NCBI Taxonomy" id="29204"/>
    <lineage>
        <taxon>Eukaryota</taxon>
        <taxon>Sar</taxon>
        <taxon>Stramenopiles</taxon>
        <taxon>Ochrophyta</taxon>
        <taxon>Bacillariophyta</taxon>
        <taxon>Coscinodiscophyceae</taxon>
        <taxon>Thalassiosirophycidae</taxon>
        <taxon>Stephanodiscales</taxon>
        <taxon>Stephanodiscaceae</taxon>
        <taxon>Cyclotella</taxon>
    </lineage>
</organism>
<keyword evidence="2" id="KW-0934">Plastid</keyword>
<name>A0ABD3PJT0_9STRA</name>
<evidence type="ECO:0000256" key="2">
    <source>
        <dbReference type="ARBA" id="ARBA00022640"/>
    </source>
</evidence>
<dbReference type="AlphaFoldDB" id="A0ABD3PJT0"/>
<evidence type="ECO:0000256" key="1">
    <source>
        <dbReference type="ARBA" id="ARBA00004474"/>
    </source>
</evidence>
<comment type="caution">
    <text evidence="4">The sequence shown here is derived from an EMBL/GenBank/DDBJ whole genome shotgun (WGS) entry which is preliminary data.</text>
</comment>
<evidence type="ECO:0000313" key="5">
    <source>
        <dbReference type="Proteomes" id="UP001516023"/>
    </source>
</evidence>
<dbReference type="Pfam" id="PF04755">
    <property type="entry name" value="PAP_fibrillin"/>
    <property type="match status" value="1"/>
</dbReference>
<dbReference type="InterPro" id="IPR006843">
    <property type="entry name" value="PAP/fibrillin_dom"/>
</dbReference>
<dbReference type="Proteomes" id="UP001516023">
    <property type="component" value="Unassembled WGS sequence"/>
</dbReference>
<evidence type="ECO:0000313" key="4">
    <source>
        <dbReference type="EMBL" id="KAL3788081.1"/>
    </source>
</evidence>
<dbReference type="EMBL" id="JABMIG020000162">
    <property type="protein sequence ID" value="KAL3788081.1"/>
    <property type="molecule type" value="Genomic_DNA"/>
</dbReference>